<organism evidence="1 2">
    <name type="scientific">Hymenobacter mellowenesis</name>
    <dbReference type="NCBI Taxonomy" id="3063995"/>
    <lineage>
        <taxon>Bacteria</taxon>
        <taxon>Pseudomonadati</taxon>
        <taxon>Bacteroidota</taxon>
        <taxon>Cytophagia</taxon>
        <taxon>Cytophagales</taxon>
        <taxon>Hymenobacteraceae</taxon>
        <taxon>Hymenobacter</taxon>
    </lineage>
</organism>
<evidence type="ECO:0000313" key="1">
    <source>
        <dbReference type="EMBL" id="MDO7847583.1"/>
    </source>
</evidence>
<comment type="caution">
    <text evidence="1">The sequence shown here is derived from an EMBL/GenBank/DDBJ whole genome shotgun (WGS) entry which is preliminary data.</text>
</comment>
<gene>
    <name evidence="1" type="ORF">Q5H92_14530</name>
</gene>
<evidence type="ECO:0000313" key="2">
    <source>
        <dbReference type="Proteomes" id="UP001167796"/>
    </source>
</evidence>
<protein>
    <submittedName>
        <fullName evidence="1">Uncharacterized protein</fullName>
    </submittedName>
</protein>
<reference evidence="1" key="1">
    <citation type="submission" date="2023-07" db="EMBL/GenBank/DDBJ databases">
        <authorList>
            <person name="Kim M.K."/>
        </authorList>
    </citation>
    <scope>NUCLEOTIDE SEQUENCE</scope>
    <source>
        <strain evidence="1">M29</strain>
    </source>
</reference>
<accession>A0ABT9ACK8</accession>
<sequence length="143" mass="16339">MNQVPEIKEGLQFTHRAEDPPIIYTFGKLESENGGWKVHFKDTKGKKNSSHWLTESAEYAFREGVWKIWTPIPLSTLFSSQSHNVVMTALEECAKDHARVTEWNSALGPEPYVYNYLSETSQTSLVTELVDKIHQLGFTIIPK</sequence>
<proteinExistence type="predicted"/>
<keyword evidence="2" id="KW-1185">Reference proteome</keyword>
<name>A0ABT9ACK8_9BACT</name>
<dbReference type="EMBL" id="JAUQSX010000007">
    <property type="protein sequence ID" value="MDO7847583.1"/>
    <property type="molecule type" value="Genomic_DNA"/>
</dbReference>
<dbReference type="RefSeq" id="WP_305012260.1">
    <property type="nucleotide sequence ID" value="NZ_JAUQSX010000007.1"/>
</dbReference>
<dbReference type="Proteomes" id="UP001167796">
    <property type="component" value="Unassembled WGS sequence"/>
</dbReference>